<evidence type="ECO:0000313" key="1">
    <source>
        <dbReference type="EMBL" id="MCX2972413.1"/>
    </source>
</evidence>
<keyword evidence="2" id="KW-1185">Reference proteome</keyword>
<sequence length="62" mass="6773">MVLKLVIMQTPATVVENILVEQARSRQALTLPLAKGLANSILRVAAKSLAKGNFEQTKRWGV</sequence>
<protein>
    <submittedName>
        <fullName evidence="1">Uncharacterized protein</fullName>
    </submittedName>
</protein>
<accession>A0ABT3SQZ9</accession>
<proteinExistence type="predicted"/>
<dbReference type="Proteomes" id="UP001143307">
    <property type="component" value="Unassembled WGS sequence"/>
</dbReference>
<comment type="caution">
    <text evidence="1">The sequence shown here is derived from an EMBL/GenBank/DDBJ whole genome shotgun (WGS) entry which is preliminary data.</text>
</comment>
<gene>
    <name evidence="1" type="ORF">EYC87_02265</name>
</gene>
<reference evidence="1" key="1">
    <citation type="submission" date="2019-02" db="EMBL/GenBank/DDBJ databases">
        <authorList>
            <person name="Li S.-H."/>
        </authorList>
    </citation>
    <scope>NUCLEOTIDE SEQUENCE</scope>
    <source>
        <strain evidence="1">IMCC8485</strain>
    </source>
</reference>
<evidence type="ECO:0000313" key="2">
    <source>
        <dbReference type="Proteomes" id="UP001143307"/>
    </source>
</evidence>
<organism evidence="1 2">
    <name type="scientific">Candidatus Seongchinamella marina</name>
    <dbReference type="NCBI Taxonomy" id="2518990"/>
    <lineage>
        <taxon>Bacteria</taxon>
        <taxon>Pseudomonadati</taxon>
        <taxon>Pseudomonadota</taxon>
        <taxon>Gammaproteobacteria</taxon>
        <taxon>Cellvibrionales</taxon>
        <taxon>Halieaceae</taxon>
        <taxon>Seongchinamella</taxon>
    </lineage>
</organism>
<name>A0ABT3SQZ9_9GAMM</name>
<dbReference type="EMBL" id="SHNP01000001">
    <property type="protein sequence ID" value="MCX2972413.1"/>
    <property type="molecule type" value="Genomic_DNA"/>
</dbReference>